<dbReference type="AlphaFoldDB" id="A0A9C6XAT2"/>
<reference evidence="2" key="1">
    <citation type="submission" date="2025-08" db="UniProtKB">
        <authorList>
            <consortium name="RefSeq"/>
        </authorList>
    </citation>
    <scope>IDENTIFICATION</scope>
    <source>
        <tissue evidence="2">Whole organism</tissue>
    </source>
</reference>
<dbReference type="Proteomes" id="UP000504606">
    <property type="component" value="Unplaced"/>
</dbReference>
<proteinExistence type="predicted"/>
<name>A0A9C6XAT2_FRAOC</name>
<dbReference type="SUPFAM" id="SSF52047">
    <property type="entry name" value="RNI-like"/>
    <property type="match status" value="1"/>
</dbReference>
<dbReference type="RefSeq" id="XP_052132227.1">
    <property type="nucleotide sequence ID" value="XM_052276267.1"/>
</dbReference>
<accession>A0A9C6XAT2</accession>
<dbReference type="GeneID" id="113212522"/>
<evidence type="ECO:0000313" key="2">
    <source>
        <dbReference type="RefSeq" id="XP_052132227.1"/>
    </source>
</evidence>
<protein>
    <submittedName>
        <fullName evidence="2">Uncharacterized protein LOC113212522</fullName>
    </submittedName>
</protein>
<evidence type="ECO:0000313" key="1">
    <source>
        <dbReference type="Proteomes" id="UP000504606"/>
    </source>
</evidence>
<organism evidence="1 2">
    <name type="scientific">Frankliniella occidentalis</name>
    <name type="common">Western flower thrips</name>
    <name type="synonym">Euthrips occidentalis</name>
    <dbReference type="NCBI Taxonomy" id="133901"/>
    <lineage>
        <taxon>Eukaryota</taxon>
        <taxon>Metazoa</taxon>
        <taxon>Ecdysozoa</taxon>
        <taxon>Arthropoda</taxon>
        <taxon>Hexapoda</taxon>
        <taxon>Insecta</taxon>
        <taxon>Pterygota</taxon>
        <taxon>Neoptera</taxon>
        <taxon>Paraneoptera</taxon>
        <taxon>Thysanoptera</taxon>
        <taxon>Terebrantia</taxon>
        <taxon>Thripoidea</taxon>
        <taxon>Thripidae</taxon>
        <taxon>Frankliniella</taxon>
    </lineage>
</organism>
<gene>
    <name evidence="2" type="primary">LOC113212522</name>
</gene>
<dbReference type="KEGG" id="foc:113212522"/>
<sequence length="346" mass="38541">MYRGPAGGEDSAPVAEQLQLAVQLEDSLRLLSAKKCSVVAEEEDGATWRACAELGGFGDILRLLLLPLRADDQLEKVDVAACSDQRGVYVGPPIISVLQTTEKDFKDGRLMINDILQDRKRWKHTRSLKIFHGTAGLEGLLSVVAPHLEELQIKDEVQPNVMVEVAKMKSLKRLDVKCVKDLDFPDLPLQLEELGIWYPTENQLRCLERMPRLRSLRVYNAFCADMNFAPSQHRALLWLKVGVNAKHFKNSILSLIQAYASSLQVLHILCSVSKNYLDSACYFPDLGEELGTCGLRALRRLVLVRPPNDPCTEQLAGCLLQCRIIGNSLPPPVHVVCSNYCNVPAS</sequence>
<keyword evidence="1" id="KW-1185">Reference proteome</keyword>